<protein>
    <submittedName>
        <fullName evidence="1">Uncharacterized protein</fullName>
    </submittedName>
</protein>
<organism evidence="1 2">
    <name type="scientific">Rhododendron molle</name>
    <name type="common">Chinese azalea</name>
    <name type="synonym">Azalea mollis</name>
    <dbReference type="NCBI Taxonomy" id="49168"/>
    <lineage>
        <taxon>Eukaryota</taxon>
        <taxon>Viridiplantae</taxon>
        <taxon>Streptophyta</taxon>
        <taxon>Embryophyta</taxon>
        <taxon>Tracheophyta</taxon>
        <taxon>Spermatophyta</taxon>
        <taxon>Magnoliopsida</taxon>
        <taxon>eudicotyledons</taxon>
        <taxon>Gunneridae</taxon>
        <taxon>Pentapetalae</taxon>
        <taxon>asterids</taxon>
        <taxon>Ericales</taxon>
        <taxon>Ericaceae</taxon>
        <taxon>Ericoideae</taxon>
        <taxon>Rhodoreae</taxon>
        <taxon>Rhododendron</taxon>
    </lineage>
</organism>
<gene>
    <name evidence="1" type="ORF">RHMOL_Rhmol09G0042800</name>
</gene>
<evidence type="ECO:0000313" key="2">
    <source>
        <dbReference type="Proteomes" id="UP001062846"/>
    </source>
</evidence>
<dbReference type="EMBL" id="CM046396">
    <property type="protein sequence ID" value="KAI8537678.1"/>
    <property type="molecule type" value="Genomic_DNA"/>
</dbReference>
<comment type="caution">
    <text evidence="1">The sequence shown here is derived from an EMBL/GenBank/DDBJ whole genome shotgun (WGS) entry which is preliminary data.</text>
</comment>
<name>A0ACC0M9H5_RHOML</name>
<proteinExistence type="predicted"/>
<sequence>MGLTLTSVFDSLSLKRKNTSDFDDHPNPKILKIEGPPSHPTIYQPKPKTTTSRTSRNTPSRTRKQNPRGRKKIDTDDLNLIDVSVYQSNEMVNQPMESRNEQGFSQALVPMEKAPVAGLEQPRSQW</sequence>
<evidence type="ECO:0000313" key="1">
    <source>
        <dbReference type="EMBL" id="KAI8537678.1"/>
    </source>
</evidence>
<accession>A0ACC0M9H5</accession>
<reference evidence="1" key="1">
    <citation type="submission" date="2022-02" db="EMBL/GenBank/DDBJ databases">
        <title>Plant Genome Project.</title>
        <authorList>
            <person name="Zhang R.-G."/>
        </authorList>
    </citation>
    <scope>NUCLEOTIDE SEQUENCE</scope>
    <source>
        <strain evidence="1">AT1</strain>
    </source>
</reference>
<keyword evidence="2" id="KW-1185">Reference proteome</keyword>
<dbReference type="Proteomes" id="UP001062846">
    <property type="component" value="Chromosome 9"/>
</dbReference>